<dbReference type="AlphaFoldDB" id="A0ABD0K0J0"/>
<keyword evidence="3" id="KW-1185">Reference proteome</keyword>
<feature type="compositionally biased region" description="Basic and acidic residues" evidence="1">
    <location>
        <begin position="56"/>
        <end position="71"/>
    </location>
</feature>
<accession>A0ABD0K0J0</accession>
<feature type="region of interest" description="Disordered" evidence="1">
    <location>
        <begin position="56"/>
        <end position="102"/>
    </location>
</feature>
<protein>
    <submittedName>
        <fullName evidence="2">Uncharacterized protein</fullName>
    </submittedName>
</protein>
<evidence type="ECO:0000313" key="2">
    <source>
        <dbReference type="EMBL" id="KAK7480582.1"/>
    </source>
</evidence>
<comment type="caution">
    <text evidence="2">The sequence shown here is derived from an EMBL/GenBank/DDBJ whole genome shotgun (WGS) entry which is preliminary data.</text>
</comment>
<reference evidence="2 3" key="1">
    <citation type="journal article" date="2023" name="Sci. Data">
        <title>Genome assembly of the Korean intertidal mud-creeper Batillaria attramentaria.</title>
        <authorList>
            <person name="Patra A.K."/>
            <person name="Ho P.T."/>
            <person name="Jun S."/>
            <person name="Lee S.J."/>
            <person name="Kim Y."/>
            <person name="Won Y.J."/>
        </authorList>
    </citation>
    <scope>NUCLEOTIDE SEQUENCE [LARGE SCALE GENOMIC DNA]</scope>
    <source>
        <strain evidence="2">Wonlab-2016</strain>
    </source>
</reference>
<organism evidence="2 3">
    <name type="scientific">Batillaria attramentaria</name>
    <dbReference type="NCBI Taxonomy" id="370345"/>
    <lineage>
        <taxon>Eukaryota</taxon>
        <taxon>Metazoa</taxon>
        <taxon>Spiralia</taxon>
        <taxon>Lophotrochozoa</taxon>
        <taxon>Mollusca</taxon>
        <taxon>Gastropoda</taxon>
        <taxon>Caenogastropoda</taxon>
        <taxon>Sorbeoconcha</taxon>
        <taxon>Cerithioidea</taxon>
        <taxon>Batillariidae</taxon>
        <taxon>Batillaria</taxon>
    </lineage>
</organism>
<sequence>MAMCHRHVLLRKMNEGIRWSPYPPSSPHNVLVESPLSPSSVPTLLPDMRKTILLKKDTKQTSHDLTDKPEIHQMAPPRRMTRKLTSPESVYRNDHSVGSRPLLPCGVSPRETTDFVCYFCT</sequence>
<name>A0ABD0K0J0_9CAEN</name>
<proteinExistence type="predicted"/>
<gene>
    <name evidence="2" type="ORF">BaRGS_00028158</name>
</gene>
<dbReference type="Proteomes" id="UP001519460">
    <property type="component" value="Unassembled WGS sequence"/>
</dbReference>
<evidence type="ECO:0000256" key="1">
    <source>
        <dbReference type="SAM" id="MobiDB-lite"/>
    </source>
</evidence>
<evidence type="ECO:0000313" key="3">
    <source>
        <dbReference type="Proteomes" id="UP001519460"/>
    </source>
</evidence>
<dbReference type="EMBL" id="JACVVK020000278">
    <property type="protein sequence ID" value="KAK7480582.1"/>
    <property type="molecule type" value="Genomic_DNA"/>
</dbReference>